<keyword evidence="3" id="KW-0812">Transmembrane</keyword>
<feature type="compositionally biased region" description="Low complexity" evidence="2">
    <location>
        <begin position="775"/>
        <end position="786"/>
    </location>
</feature>
<accession>A0A1E5T6T5</accession>
<evidence type="ECO:0000256" key="3">
    <source>
        <dbReference type="SAM" id="Phobius"/>
    </source>
</evidence>
<feature type="compositionally biased region" description="Basic and acidic residues" evidence="2">
    <location>
        <begin position="1064"/>
        <end position="1079"/>
    </location>
</feature>
<feature type="compositionally biased region" description="Basic and acidic residues" evidence="2">
    <location>
        <begin position="672"/>
        <end position="718"/>
    </location>
</feature>
<evidence type="ECO:0000256" key="1">
    <source>
        <dbReference type="SAM" id="Coils"/>
    </source>
</evidence>
<evidence type="ECO:0000313" key="4">
    <source>
        <dbReference type="EMBL" id="OEK07089.1"/>
    </source>
</evidence>
<evidence type="ECO:0008006" key="6">
    <source>
        <dbReference type="Google" id="ProtNLM"/>
    </source>
</evidence>
<feature type="compositionally biased region" description="Acidic residues" evidence="2">
    <location>
        <begin position="721"/>
        <end position="734"/>
    </location>
</feature>
<feature type="transmembrane region" description="Helical" evidence="3">
    <location>
        <begin position="156"/>
        <end position="175"/>
    </location>
</feature>
<feature type="transmembrane region" description="Helical" evidence="3">
    <location>
        <begin position="53"/>
        <end position="71"/>
    </location>
</feature>
<sequence>MGSNEALKNQLNSYKAKFYKNKAIKGAIVFGALLILSFLLINTIEYSGRLGNAGRAILLYGFILLNFAVLYSKVIKNLMLLNKSGDQLSNEEAAEQIGKHFPEVSDKLLNIIQLESLSDKDNELLQASIRQKSTEIQHIPFVNAIDLKANRKYLRYIYAPGSIVVLLLLFLPQFITESSTRIINYNNDFQPEAPFKFLVQNNQLNGFKDEPFTIDINTEGRSNPENVFVVINERKIKAEKINADEFSYKINRLRQKTTFKLESEGVLSEEYTIDVFERPSISLFNIDLDFPEYTKIKDEQVQNSGNLTVPEGTNIRWIFNTKETESLAINFDSDSLNLAGDKKANDVFEVNKTLSKSSAYSIQLQNQYSGNKDSLLFQVEVIKDRFPEINLDQFQDTVLYKNVVLGGKIKDDYGFNRLTFHYSYDDSNYEFISIPINKSLNDQSYYHIFTLDSAKIQAGSELKYYMQISDNDAVNGSKTNRSATYSFKIPSKEELEEEIEKSSQQIQQKVDESLKQAEELNRKIEEADERLKTKKEMDWQDEKLMQEILDQKEKLAQQMEQLKKENELNNSKQNQFQPQSEELKQKMKQLQDIMNNVLDDELKKMYDELRELLEENADIEEFRDQMQDLRENSQNLEEDLERTLELFKKLEFDKKLENSIEDLEEEIEDQEELSKETESGEKSNEELADEQEKALEDLEKLEEELKKLEELNQERKNPDPLPDDLDEQLEDIKEEQEKAQESLEEESSEEENGEKEEENEEGEQGEEQESKEGQQKQSQSRQNAAKSQKRATGKMQELKQSLENMQSAAQMEQQQENLEHLRDLVDNLVTLSFNQENLMNEFKEIRQSDPRYVKLSQDQLKLQDDSKIIQDSLVSLSQRVFQISSFVMKELAAMNFQMSGAVETLKEKRISQAVGKQQFAMTSINNLALLLDDIVQQMQEQMANQMMSPGNGKKGNKNKPQMGGLSDLQRQLSEQIKELKESGKTGRQLSEELAQLASQQERLRNALENFETGLDGNKLGEKIDKLIDQMEENEWDLINKNITDETVQRQQEMLTRLLEAENSIQERGEDDERKGRSAENYELSIPESLNEYLKAKEKEIELLRTIPAKLNPYYKKETSKYFKKIKENN</sequence>
<protein>
    <recommendedName>
        <fullName evidence="6">ATPase</fullName>
    </recommendedName>
</protein>
<reference evidence="4 5" key="1">
    <citation type="submission" date="2016-08" db="EMBL/GenBank/DDBJ databases">
        <title>Draft genome of Fabibacter sp. strain SK-8.</title>
        <authorList>
            <person name="Wong S.-K."/>
            <person name="Hamasaki K."/>
            <person name="Yoshizawa S."/>
        </authorList>
    </citation>
    <scope>NUCLEOTIDE SEQUENCE [LARGE SCALE GENOMIC DNA]</scope>
    <source>
        <strain evidence="4 5">SK-8</strain>
    </source>
</reference>
<keyword evidence="1" id="KW-0175">Coiled coil</keyword>
<comment type="caution">
    <text evidence="4">The sequence shown here is derived from an EMBL/GenBank/DDBJ whole genome shotgun (WGS) entry which is preliminary data.</text>
</comment>
<feature type="transmembrane region" description="Helical" evidence="3">
    <location>
        <begin position="23"/>
        <end position="41"/>
    </location>
</feature>
<dbReference type="SUPFAM" id="SSF58104">
    <property type="entry name" value="Methyl-accepting chemotaxis protein (MCP) signaling domain"/>
    <property type="match status" value="1"/>
</dbReference>
<evidence type="ECO:0000313" key="5">
    <source>
        <dbReference type="Proteomes" id="UP000095552"/>
    </source>
</evidence>
<feature type="compositionally biased region" description="Acidic residues" evidence="2">
    <location>
        <begin position="742"/>
        <end position="767"/>
    </location>
</feature>
<proteinExistence type="predicted"/>
<dbReference type="STRING" id="1563681.BFP71_05370"/>
<feature type="coiled-coil region" evidence="1">
    <location>
        <begin position="965"/>
        <end position="1013"/>
    </location>
</feature>
<keyword evidence="3" id="KW-1133">Transmembrane helix</keyword>
<dbReference type="RefSeq" id="WP_069834401.1">
    <property type="nucleotide sequence ID" value="NZ_MDGQ01000003.1"/>
</dbReference>
<evidence type="ECO:0000256" key="2">
    <source>
        <dbReference type="SAM" id="MobiDB-lite"/>
    </source>
</evidence>
<feature type="region of interest" description="Disordered" evidence="2">
    <location>
        <begin position="661"/>
        <end position="797"/>
    </location>
</feature>
<name>A0A1E5T6T5_9BACT</name>
<dbReference type="Proteomes" id="UP000095552">
    <property type="component" value="Unassembled WGS sequence"/>
</dbReference>
<feature type="compositionally biased region" description="Acidic residues" evidence="2">
    <location>
        <begin position="661"/>
        <end position="671"/>
    </location>
</feature>
<dbReference type="EMBL" id="MDGQ01000003">
    <property type="protein sequence ID" value="OEK07089.1"/>
    <property type="molecule type" value="Genomic_DNA"/>
</dbReference>
<dbReference type="OrthoDB" id="9812498at2"/>
<keyword evidence="3" id="KW-0472">Membrane</keyword>
<gene>
    <name evidence="4" type="ORF">BFP71_05370</name>
</gene>
<feature type="region of interest" description="Disordered" evidence="2">
    <location>
        <begin position="1061"/>
        <end position="1081"/>
    </location>
</feature>
<keyword evidence="5" id="KW-1185">Reference proteome</keyword>
<dbReference type="AlphaFoldDB" id="A0A1E5T6T5"/>
<organism evidence="4 5">
    <name type="scientific">Roseivirga misakiensis</name>
    <dbReference type="NCBI Taxonomy" id="1563681"/>
    <lineage>
        <taxon>Bacteria</taxon>
        <taxon>Pseudomonadati</taxon>
        <taxon>Bacteroidota</taxon>
        <taxon>Cytophagia</taxon>
        <taxon>Cytophagales</taxon>
        <taxon>Roseivirgaceae</taxon>
        <taxon>Roseivirga</taxon>
    </lineage>
</organism>